<dbReference type="Gene3D" id="3.40.50.300">
    <property type="entry name" value="P-loop containing nucleotide triphosphate hydrolases"/>
    <property type="match status" value="1"/>
</dbReference>
<feature type="repeat" description="ANK" evidence="2">
    <location>
        <begin position="997"/>
        <end position="1030"/>
    </location>
</feature>
<evidence type="ECO:0000256" key="2">
    <source>
        <dbReference type="PROSITE-ProRule" id="PRU00023"/>
    </source>
</evidence>
<proteinExistence type="predicted"/>
<dbReference type="InterPro" id="IPR002110">
    <property type="entry name" value="Ankyrin_rpt"/>
</dbReference>
<dbReference type="Pfam" id="PF24883">
    <property type="entry name" value="NPHP3_N"/>
    <property type="match status" value="1"/>
</dbReference>
<dbReference type="Proteomes" id="UP000011715">
    <property type="component" value="Unassembled WGS sequence"/>
</dbReference>
<reference evidence="8" key="2">
    <citation type="submission" date="2010-05" db="EMBL/GenBank/DDBJ databases">
        <title>The genome sequence of Magnaporthe poae strain ATCC 64411.</title>
        <authorList>
            <person name="Ma L.-J."/>
            <person name="Dead R."/>
            <person name="Young S."/>
            <person name="Zeng Q."/>
            <person name="Koehrsen M."/>
            <person name="Alvarado L."/>
            <person name="Berlin A."/>
            <person name="Chapman S.B."/>
            <person name="Chen Z."/>
            <person name="Freedman E."/>
            <person name="Gellesch M."/>
            <person name="Goldberg J."/>
            <person name="Griggs A."/>
            <person name="Gujja S."/>
            <person name="Heilman E.R."/>
            <person name="Heiman D."/>
            <person name="Hepburn T."/>
            <person name="Howarth C."/>
            <person name="Jen D."/>
            <person name="Larson L."/>
            <person name="Mehta T."/>
            <person name="Neiman D."/>
            <person name="Pearson M."/>
            <person name="Roberts A."/>
            <person name="Saif S."/>
            <person name="Shea T."/>
            <person name="Shenoy N."/>
            <person name="Sisk P."/>
            <person name="Stolte C."/>
            <person name="Sykes S."/>
            <person name="Walk T."/>
            <person name="White J."/>
            <person name="Yandava C."/>
            <person name="Haas B."/>
            <person name="Nusbaum C."/>
            <person name="Birren B."/>
        </authorList>
    </citation>
    <scope>NUCLEOTIDE SEQUENCE [LARGE SCALE GENOMIC DNA]</scope>
    <source>
        <strain evidence="8">ATCC 64411 / 73-15</strain>
    </source>
</reference>
<dbReference type="PANTHER" id="PTHR10039">
    <property type="entry name" value="AMELOGENIN"/>
    <property type="match status" value="1"/>
</dbReference>
<dbReference type="eggNOG" id="KOG2029">
    <property type="taxonomic scope" value="Eukaryota"/>
</dbReference>
<feature type="repeat" description="ANK" evidence="2">
    <location>
        <begin position="1032"/>
        <end position="1065"/>
    </location>
</feature>
<dbReference type="PROSITE" id="PS50088">
    <property type="entry name" value="ANK_REPEAT"/>
    <property type="match status" value="5"/>
</dbReference>
<keyword evidence="3" id="KW-0812">Transmembrane</keyword>
<keyword evidence="2" id="KW-0040">ANK repeat</keyword>
<reference evidence="7" key="5">
    <citation type="submission" date="2015-06" db="UniProtKB">
        <authorList>
            <consortium name="EnsemblFungi"/>
        </authorList>
    </citation>
    <scope>IDENTIFICATION</scope>
    <source>
        <strain evidence="7">ATCC 64411</strain>
    </source>
</reference>
<dbReference type="Gene3D" id="3.40.50.1820">
    <property type="entry name" value="alpha/beta hydrolase"/>
    <property type="match status" value="1"/>
</dbReference>
<dbReference type="EMBL" id="ADBL01001728">
    <property type="status" value="NOT_ANNOTATED_CDS"/>
    <property type="molecule type" value="Genomic_DNA"/>
</dbReference>
<dbReference type="EMBL" id="GL876971">
    <property type="protein sequence ID" value="KLU88157.1"/>
    <property type="molecule type" value="Genomic_DNA"/>
</dbReference>
<organism evidence="7 8">
    <name type="scientific">Magnaporthiopsis poae (strain ATCC 64411 / 73-15)</name>
    <name type="common">Kentucky bluegrass fungus</name>
    <name type="synonym">Magnaporthe poae</name>
    <dbReference type="NCBI Taxonomy" id="644358"/>
    <lineage>
        <taxon>Eukaryota</taxon>
        <taxon>Fungi</taxon>
        <taxon>Dikarya</taxon>
        <taxon>Ascomycota</taxon>
        <taxon>Pezizomycotina</taxon>
        <taxon>Sordariomycetes</taxon>
        <taxon>Sordariomycetidae</taxon>
        <taxon>Magnaporthales</taxon>
        <taxon>Magnaporthaceae</taxon>
        <taxon>Magnaporthiopsis</taxon>
    </lineage>
</organism>
<dbReference type="SUPFAM" id="SSF48403">
    <property type="entry name" value="Ankyrin repeat"/>
    <property type="match status" value="1"/>
</dbReference>
<feature type="domain" description="GPI inositol-deacylase winged helix" evidence="4">
    <location>
        <begin position="774"/>
        <end position="860"/>
    </location>
</feature>
<dbReference type="AlphaFoldDB" id="A0A0C4E3W7"/>
<dbReference type="InterPro" id="IPR029058">
    <property type="entry name" value="AB_hydrolase_fold"/>
</dbReference>
<evidence type="ECO:0000313" key="6">
    <source>
        <dbReference type="EMBL" id="KLU88157.1"/>
    </source>
</evidence>
<dbReference type="SUPFAM" id="SSF53474">
    <property type="entry name" value="alpha/beta-Hydrolases"/>
    <property type="match status" value="1"/>
</dbReference>
<feature type="repeat" description="ANK" evidence="2">
    <location>
        <begin position="1066"/>
        <end position="1099"/>
    </location>
</feature>
<evidence type="ECO:0000313" key="8">
    <source>
        <dbReference type="Proteomes" id="UP000011715"/>
    </source>
</evidence>
<dbReference type="InterPro" id="IPR036770">
    <property type="entry name" value="Ankyrin_rpt-contain_sf"/>
</dbReference>
<sequence>MITPAESFIAVFATAIIILVTAVLFGRHPRQLLEAPKTDRLHVTSRADDTPIDHAHIPNRNSRVIAGRDHDLSQTAAFTAPEPKRLAFRVNDIPIDHTDVLDLTLRSIVEQDSVLRGTAATITCRSLAPQDDQFACATVSISTSLTGDDLCNRLHKAGKEQPYTYSYTCKFDGITPLYDAKSGADVDVIAVPGLGSHALGSWKSPKNDDVWLRDFLPRDVPNIRVLLYGYDTTLADSRSKQSIEDLGAIFLEQVIAFRARDGTSRRPIIFIGHSLGGLLIKEALVRTRNISNDAYSDLSKACFGMLLFGVPNLGLRNDQLMTLVRGQPNEALIHDLLVDNNSEPSTFLKRLADQFSICCKGHYRVVTFFECMLSPILEEVDGKWKKTGPCSLLVTTKSATSTGLIAVADEDSIPLNRDHSGLVKYESRNQGDYTVVRERITRLVHDAKLEVARRFAGHNLYQPQSETTQACLRSLAFQNMDGRPNDIANAADGTCEWLLKHETLKQWTRQPRGLLWIKGKPGSGKSTLMKYALRALPSIYGIDTHAFSFFFHGRGHELQRTPLGLFRSLLHQLLKRVPGALPDLIDYYENKRKTEGEPGEEWQWDLQPLQDFLKSSLPKILERFPVILFIDALDECGEKPARDVIDYLSDLLEILPSTDYQFGVCFSCRHYPILELDGGSTIQLDTENTADISLYVRGRFSRRHPGAHIERLISDRSQGVFMWAHFVVERVMQLELKGESRAKIEIEIMKTPQALEDLYRELIRDVEDRPSTLKLMQWICFSTRPLTTDELQWAMAVDPDGSHKSLKSCRQSGGFIESDRIDRRIKALSCGLAEIVPSSDTPVVQFIHQSVKDFFVEAGLSVLDNTSMSAIGMAHYRLSKICISYLAIEEIGQLTDYEVFVARKRNAGRRVASCQRGCTLELGNDIDWPSEALLERWYGMAGALDVILRKGDHTIIDTKDGNGRTPLSLAAGSGHEAVVKQLLATGSVDVDSKDNMYGQTPLSWAAESGHEAVVKQLLATGSVDVDSKDNVYGQTPLSWAAEKGHEAVVKQLLATGSINVDSKDNNGWTPLSWAAERGHEAVVKQLLATGSVNIDSKDNNGWTPLSWAAENGHAAIVKLLDGIST</sequence>
<dbReference type="Pfam" id="PF22939">
    <property type="entry name" value="WHD_GPIID"/>
    <property type="match status" value="1"/>
</dbReference>
<dbReference type="Gene3D" id="1.25.40.20">
    <property type="entry name" value="Ankyrin repeat-containing domain"/>
    <property type="match status" value="2"/>
</dbReference>
<dbReference type="Pfam" id="PF12796">
    <property type="entry name" value="Ank_2"/>
    <property type="match status" value="2"/>
</dbReference>
<feature type="transmembrane region" description="Helical" evidence="3">
    <location>
        <begin position="7"/>
        <end position="26"/>
    </location>
</feature>
<dbReference type="OMA" id="GVFMWAH"/>
<evidence type="ECO:0000259" key="5">
    <source>
        <dbReference type="Pfam" id="PF24883"/>
    </source>
</evidence>
<feature type="domain" description="Nephrocystin 3-like N-terminal" evidence="5">
    <location>
        <begin position="493"/>
        <end position="669"/>
    </location>
</feature>
<evidence type="ECO:0000259" key="4">
    <source>
        <dbReference type="Pfam" id="PF22939"/>
    </source>
</evidence>
<reference evidence="6" key="3">
    <citation type="submission" date="2011-03" db="EMBL/GenBank/DDBJ databases">
        <title>Annotation of Magnaporthe poae ATCC 64411.</title>
        <authorList>
            <person name="Ma L.-J."/>
            <person name="Dead R."/>
            <person name="Young S.K."/>
            <person name="Zeng Q."/>
            <person name="Gargeya S."/>
            <person name="Fitzgerald M."/>
            <person name="Haas B."/>
            <person name="Abouelleil A."/>
            <person name="Alvarado L."/>
            <person name="Arachchi H.M."/>
            <person name="Berlin A."/>
            <person name="Brown A."/>
            <person name="Chapman S.B."/>
            <person name="Chen Z."/>
            <person name="Dunbar C."/>
            <person name="Freedman E."/>
            <person name="Gearin G."/>
            <person name="Gellesch M."/>
            <person name="Goldberg J."/>
            <person name="Griggs A."/>
            <person name="Gujja S."/>
            <person name="Heiman D."/>
            <person name="Howarth C."/>
            <person name="Larson L."/>
            <person name="Lui A."/>
            <person name="MacDonald P.J.P."/>
            <person name="Mehta T."/>
            <person name="Montmayeur A."/>
            <person name="Murphy C."/>
            <person name="Neiman D."/>
            <person name="Pearson M."/>
            <person name="Priest M."/>
            <person name="Roberts A."/>
            <person name="Saif S."/>
            <person name="Shea T."/>
            <person name="Shenoy N."/>
            <person name="Sisk P."/>
            <person name="Stolte C."/>
            <person name="Sykes S."/>
            <person name="Yandava C."/>
            <person name="Wortman J."/>
            <person name="Nusbaum C."/>
            <person name="Birren B."/>
        </authorList>
    </citation>
    <scope>NUCLEOTIDE SEQUENCE</scope>
    <source>
        <strain evidence="6">ATCC 64411</strain>
    </source>
</reference>
<name>A0A0C4E3W7_MAGP6</name>
<dbReference type="EnsemblFungi" id="MAPG_07144T0">
    <property type="protein sequence ID" value="MAPG_07144T0"/>
    <property type="gene ID" value="MAPG_07144"/>
</dbReference>
<evidence type="ECO:0000256" key="3">
    <source>
        <dbReference type="SAM" id="Phobius"/>
    </source>
</evidence>
<evidence type="ECO:0000256" key="1">
    <source>
        <dbReference type="ARBA" id="ARBA00022737"/>
    </source>
</evidence>
<feature type="repeat" description="ANK" evidence="2">
    <location>
        <begin position="1100"/>
        <end position="1120"/>
    </location>
</feature>
<accession>A0A0C4E3W7</accession>
<keyword evidence="1" id="KW-0677">Repeat</keyword>
<dbReference type="OrthoDB" id="7464126at2759"/>
<dbReference type="SMART" id="SM00248">
    <property type="entry name" value="ANK"/>
    <property type="match status" value="5"/>
</dbReference>
<protein>
    <submittedName>
        <fullName evidence="6 7">Uncharacterized protein</fullName>
    </submittedName>
</protein>
<gene>
    <name evidence="6" type="ORF">MAPG_07144</name>
</gene>
<dbReference type="SUPFAM" id="SSF52540">
    <property type="entry name" value="P-loop containing nucleoside triphosphate hydrolases"/>
    <property type="match status" value="2"/>
</dbReference>
<dbReference type="VEuPathDB" id="FungiDB:MAPG_07144"/>
<feature type="repeat" description="ANK" evidence="2">
    <location>
        <begin position="962"/>
        <end position="995"/>
    </location>
</feature>
<keyword evidence="3" id="KW-1133">Transmembrane helix</keyword>
<keyword evidence="8" id="KW-1185">Reference proteome</keyword>
<dbReference type="InterPro" id="IPR027417">
    <property type="entry name" value="P-loop_NTPase"/>
</dbReference>
<dbReference type="PANTHER" id="PTHR10039:SF5">
    <property type="entry name" value="NACHT DOMAIN-CONTAINING PROTEIN"/>
    <property type="match status" value="1"/>
</dbReference>
<dbReference type="eggNOG" id="KOG1082">
    <property type="taxonomic scope" value="Eukaryota"/>
</dbReference>
<evidence type="ECO:0000313" key="7">
    <source>
        <dbReference type="EnsemblFungi" id="MAPG_07144T0"/>
    </source>
</evidence>
<dbReference type="InterPro" id="IPR054471">
    <property type="entry name" value="GPIID_WHD"/>
</dbReference>
<keyword evidence="3" id="KW-0472">Membrane</keyword>
<reference evidence="6" key="1">
    <citation type="submission" date="2010-05" db="EMBL/GenBank/DDBJ databases">
        <title>The Genome Sequence of Magnaporthe poae strain ATCC 64411.</title>
        <authorList>
            <consortium name="The Broad Institute Genome Sequencing Platform"/>
            <consortium name="Broad Institute Genome Sequencing Center for Infectious Disease"/>
            <person name="Ma L.-J."/>
            <person name="Dead R."/>
            <person name="Young S."/>
            <person name="Zeng Q."/>
            <person name="Koehrsen M."/>
            <person name="Alvarado L."/>
            <person name="Berlin A."/>
            <person name="Chapman S.B."/>
            <person name="Chen Z."/>
            <person name="Freedman E."/>
            <person name="Gellesch M."/>
            <person name="Goldberg J."/>
            <person name="Griggs A."/>
            <person name="Gujja S."/>
            <person name="Heilman E.R."/>
            <person name="Heiman D."/>
            <person name="Hepburn T."/>
            <person name="Howarth C."/>
            <person name="Jen D."/>
            <person name="Larson L."/>
            <person name="Mehta T."/>
            <person name="Neiman D."/>
            <person name="Pearson M."/>
            <person name="Roberts A."/>
            <person name="Saif S."/>
            <person name="Shea T."/>
            <person name="Shenoy N."/>
            <person name="Sisk P."/>
            <person name="Stolte C."/>
            <person name="Sykes S."/>
            <person name="Walk T."/>
            <person name="White J."/>
            <person name="Yandava C."/>
            <person name="Haas B."/>
            <person name="Nusbaum C."/>
            <person name="Birren B."/>
        </authorList>
    </citation>
    <scope>NUCLEOTIDE SEQUENCE</scope>
    <source>
        <strain evidence="6">ATCC 64411</strain>
    </source>
</reference>
<dbReference type="InterPro" id="IPR056884">
    <property type="entry name" value="NPHP3-like_N"/>
</dbReference>
<dbReference type="STRING" id="644358.A0A0C4E3W7"/>
<reference evidence="7" key="4">
    <citation type="journal article" date="2015" name="G3 (Bethesda)">
        <title>Genome sequences of three phytopathogenic species of the Magnaporthaceae family of fungi.</title>
        <authorList>
            <person name="Okagaki L.H."/>
            <person name="Nunes C.C."/>
            <person name="Sailsbery J."/>
            <person name="Clay B."/>
            <person name="Brown D."/>
            <person name="John T."/>
            <person name="Oh Y."/>
            <person name="Young N."/>
            <person name="Fitzgerald M."/>
            <person name="Haas B.J."/>
            <person name="Zeng Q."/>
            <person name="Young S."/>
            <person name="Adiconis X."/>
            <person name="Fan L."/>
            <person name="Levin J.Z."/>
            <person name="Mitchell T.K."/>
            <person name="Okubara P.A."/>
            <person name="Farman M.L."/>
            <person name="Kohn L.M."/>
            <person name="Birren B."/>
            <person name="Ma L.-J."/>
            <person name="Dean R.A."/>
        </authorList>
    </citation>
    <scope>NUCLEOTIDE SEQUENCE</scope>
    <source>
        <strain evidence="7">ATCC 64411 / 73-15</strain>
    </source>
</reference>
<dbReference type="PROSITE" id="PS50297">
    <property type="entry name" value="ANK_REP_REGION"/>
    <property type="match status" value="5"/>
</dbReference>